<dbReference type="Pfam" id="PF04085">
    <property type="entry name" value="MreC"/>
    <property type="match status" value="1"/>
</dbReference>
<organism evidence="7 8">
    <name type="scientific">Prosthecochloris ethylica</name>
    <dbReference type="NCBI Taxonomy" id="2743976"/>
    <lineage>
        <taxon>Bacteria</taxon>
        <taxon>Pseudomonadati</taxon>
        <taxon>Chlorobiota</taxon>
        <taxon>Chlorobiia</taxon>
        <taxon>Chlorobiales</taxon>
        <taxon>Chlorobiaceae</taxon>
        <taxon>Prosthecochloris</taxon>
    </lineage>
</organism>
<evidence type="ECO:0000256" key="4">
    <source>
        <dbReference type="ARBA" id="ARBA00032089"/>
    </source>
</evidence>
<feature type="transmembrane region" description="Helical" evidence="5">
    <location>
        <begin position="12"/>
        <end position="30"/>
    </location>
</feature>
<dbReference type="RefSeq" id="WP_175187431.1">
    <property type="nucleotide sequence ID" value="NZ_JABVZQ010000008.1"/>
</dbReference>
<dbReference type="PANTHER" id="PTHR34138:SF1">
    <property type="entry name" value="CELL SHAPE-DETERMINING PROTEIN MREC"/>
    <property type="match status" value="1"/>
</dbReference>
<evidence type="ECO:0000256" key="1">
    <source>
        <dbReference type="ARBA" id="ARBA00009369"/>
    </source>
</evidence>
<dbReference type="PANTHER" id="PTHR34138">
    <property type="entry name" value="CELL SHAPE-DETERMINING PROTEIN MREC"/>
    <property type="match status" value="1"/>
</dbReference>
<reference evidence="7 8" key="1">
    <citation type="journal article" date="2020" name="Microorganisms">
        <title>Simultaneous Genome Sequencing of Prosthecochloris ethylica and Desulfuromonas acetoxidans within a Syntrophic Mixture Reveals Unique Pili and Protein Interactions.</title>
        <authorList>
            <person name="Kyndt J.A."/>
            <person name="Van Beeumen J.J."/>
            <person name="Meyer T.E."/>
        </authorList>
    </citation>
    <scope>NUCLEOTIDE SEQUENCE [LARGE SCALE GENOMIC DNA]</scope>
    <source>
        <strain evidence="7 8">N3</strain>
    </source>
</reference>
<dbReference type="InterPro" id="IPR042175">
    <property type="entry name" value="Cell/Rod_MreC_2"/>
</dbReference>
<evidence type="ECO:0000256" key="3">
    <source>
        <dbReference type="ARBA" id="ARBA00022960"/>
    </source>
</evidence>
<dbReference type="Proteomes" id="UP000619838">
    <property type="component" value="Unassembled WGS sequence"/>
</dbReference>
<keyword evidence="5" id="KW-1133">Transmembrane helix</keyword>
<evidence type="ECO:0000256" key="5">
    <source>
        <dbReference type="SAM" id="Phobius"/>
    </source>
</evidence>
<dbReference type="InterPro" id="IPR042177">
    <property type="entry name" value="Cell/Rod_1"/>
</dbReference>
<dbReference type="Gene3D" id="2.40.10.340">
    <property type="entry name" value="Rod shape-determining protein MreC, domain 1"/>
    <property type="match status" value="1"/>
</dbReference>
<comment type="caution">
    <text evidence="7">The sequence shown here is derived from an EMBL/GenBank/DDBJ whole genome shotgun (WGS) entry which is preliminary data.</text>
</comment>
<accession>A0ABR9XRR9</accession>
<gene>
    <name evidence="7" type="primary">mreC</name>
    <name evidence="7" type="ORF">INT08_05565</name>
</gene>
<dbReference type="InterPro" id="IPR055342">
    <property type="entry name" value="MreC_beta-barrel_core"/>
</dbReference>
<name>A0ABR9XRR9_9CHLB</name>
<protein>
    <recommendedName>
        <fullName evidence="2">Cell shape-determining protein MreC</fullName>
    </recommendedName>
    <alternativeName>
        <fullName evidence="4">Cell shape protein MreC</fullName>
    </alternativeName>
</protein>
<comment type="similarity">
    <text evidence="1">Belongs to the MreC family.</text>
</comment>
<keyword evidence="5" id="KW-0472">Membrane</keyword>
<evidence type="ECO:0000256" key="2">
    <source>
        <dbReference type="ARBA" id="ARBA00013855"/>
    </source>
</evidence>
<evidence type="ECO:0000313" key="7">
    <source>
        <dbReference type="EMBL" id="MBF0636643.1"/>
    </source>
</evidence>
<keyword evidence="3" id="KW-0133">Cell shape</keyword>
<evidence type="ECO:0000313" key="8">
    <source>
        <dbReference type="Proteomes" id="UP000619838"/>
    </source>
</evidence>
<sequence length="277" mass="30746">MSQLLKTLYAYNSYLLLVVYCIIAGLLMKYNEGAPVQTLQSGALELRSGIARTIDGVQNYFALRDENRQLIRQNAFLLSELLTTRQLNRDLPDLTNLSNYIDLEQTPDLIPARVVDWTSDSKENLLVVSAGSRQGVRKDMAVLTPDGLVGRVVRVSPNYAGIMPLIHPDFSVSVVSDSNRTHGILRWDGKDPRLGSLLNVPLSSSLSNDENISTSDFSTFALRGIPAGQIIRLEEGKQFYDATVRLAVDFSSLHYVLIAEKTPDQEKQLLTAPPEKP</sequence>
<dbReference type="NCBIfam" id="NF010532">
    <property type="entry name" value="PRK13922.9-3"/>
    <property type="match status" value="1"/>
</dbReference>
<proteinExistence type="inferred from homology"/>
<evidence type="ECO:0000259" key="6">
    <source>
        <dbReference type="Pfam" id="PF04085"/>
    </source>
</evidence>
<dbReference type="EMBL" id="JADGII010000007">
    <property type="protein sequence ID" value="MBF0636643.1"/>
    <property type="molecule type" value="Genomic_DNA"/>
</dbReference>
<keyword evidence="5" id="KW-0812">Transmembrane</keyword>
<dbReference type="Gene3D" id="2.40.10.350">
    <property type="entry name" value="Rod shape-determining protein MreC, domain 2"/>
    <property type="match status" value="1"/>
</dbReference>
<feature type="domain" description="Rod shape-determining protein MreC beta-barrel core" evidence="6">
    <location>
        <begin position="114"/>
        <end position="259"/>
    </location>
</feature>
<keyword evidence="8" id="KW-1185">Reference proteome</keyword>
<dbReference type="InterPro" id="IPR007221">
    <property type="entry name" value="MreC"/>
</dbReference>